<evidence type="ECO:0000256" key="6">
    <source>
        <dbReference type="ARBA" id="ARBA00023315"/>
    </source>
</evidence>
<evidence type="ECO:0000256" key="3">
    <source>
        <dbReference type="ARBA" id="ARBA00022692"/>
    </source>
</evidence>
<dbReference type="GO" id="GO:0006612">
    <property type="term" value="P:protein targeting to membrane"/>
    <property type="evidence" value="ECO:0007669"/>
    <property type="project" value="TreeGrafter"/>
</dbReference>
<comment type="catalytic activity">
    <reaction evidence="7">
        <text>L-cysteinyl-[protein] + hexadecanoyl-CoA = S-hexadecanoyl-L-cysteinyl-[protein] + CoA</text>
        <dbReference type="Rhea" id="RHEA:36683"/>
        <dbReference type="Rhea" id="RHEA-COMP:10131"/>
        <dbReference type="Rhea" id="RHEA-COMP:11032"/>
        <dbReference type="ChEBI" id="CHEBI:29950"/>
        <dbReference type="ChEBI" id="CHEBI:57287"/>
        <dbReference type="ChEBI" id="CHEBI:57379"/>
        <dbReference type="ChEBI" id="CHEBI:74151"/>
        <dbReference type="EC" id="2.3.1.225"/>
    </reaction>
</comment>
<dbReference type="EC" id="2.3.1.225" evidence="7"/>
<keyword evidence="5 7" id="KW-0472">Membrane</keyword>
<proteinExistence type="inferred from homology"/>
<evidence type="ECO:0000256" key="2">
    <source>
        <dbReference type="ARBA" id="ARBA00022679"/>
    </source>
</evidence>
<keyword evidence="3 7" id="KW-0812">Transmembrane</keyword>
<comment type="domain">
    <text evidence="7">The DHHC domain is required for palmitoyltransferase activity.</text>
</comment>
<keyword evidence="4 7" id="KW-1133">Transmembrane helix</keyword>
<accession>A0A7S4E193</accession>
<dbReference type="EMBL" id="HBIV01052227">
    <property type="protein sequence ID" value="CAE0684033.1"/>
    <property type="molecule type" value="Transcribed_RNA"/>
</dbReference>
<dbReference type="PANTHER" id="PTHR22883">
    <property type="entry name" value="ZINC FINGER DHHC DOMAIN CONTAINING PROTEIN"/>
    <property type="match status" value="1"/>
</dbReference>
<evidence type="ECO:0000256" key="7">
    <source>
        <dbReference type="RuleBase" id="RU079119"/>
    </source>
</evidence>
<dbReference type="GO" id="GO:0016020">
    <property type="term" value="C:membrane"/>
    <property type="evidence" value="ECO:0007669"/>
    <property type="project" value="UniProtKB-SubCell"/>
</dbReference>
<dbReference type="GO" id="GO:0019706">
    <property type="term" value="F:protein-cysteine S-palmitoyltransferase activity"/>
    <property type="evidence" value="ECO:0007669"/>
    <property type="project" value="UniProtKB-EC"/>
</dbReference>
<dbReference type="PANTHER" id="PTHR22883:SF203">
    <property type="entry name" value="PALMITOYLTRANSFERASE"/>
    <property type="match status" value="1"/>
</dbReference>
<evidence type="ECO:0000256" key="4">
    <source>
        <dbReference type="ARBA" id="ARBA00022989"/>
    </source>
</evidence>
<evidence type="ECO:0000259" key="8">
    <source>
        <dbReference type="Pfam" id="PF01529"/>
    </source>
</evidence>
<comment type="similarity">
    <text evidence="7">Belongs to the DHHC palmitoyltransferase family.</text>
</comment>
<dbReference type="AlphaFoldDB" id="A0A7S4E193"/>
<evidence type="ECO:0000313" key="9">
    <source>
        <dbReference type="EMBL" id="CAE0684033.1"/>
    </source>
</evidence>
<comment type="subcellular location">
    <subcellularLocation>
        <location evidence="1">Membrane</location>
        <topology evidence="1">Multi-pass membrane protein</topology>
    </subcellularLocation>
</comment>
<protein>
    <recommendedName>
        <fullName evidence="7">Palmitoyltransferase</fullName>
        <ecNumber evidence="7">2.3.1.225</ecNumber>
    </recommendedName>
</protein>
<dbReference type="GO" id="GO:0005783">
    <property type="term" value="C:endoplasmic reticulum"/>
    <property type="evidence" value="ECO:0007669"/>
    <property type="project" value="TreeGrafter"/>
</dbReference>
<dbReference type="GO" id="GO:0005794">
    <property type="term" value="C:Golgi apparatus"/>
    <property type="evidence" value="ECO:0007669"/>
    <property type="project" value="TreeGrafter"/>
</dbReference>
<keyword evidence="2 7" id="KW-0808">Transferase</keyword>
<organism evidence="9">
    <name type="scientific">Lotharella globosa</name>
    <dbReference type="NCBI Taxonomy" id="91324"/>
    <lineage>
        <taxon>Eukaryota</taxon>
        <taxon>Sar</taxon>
        <taxon>Rhizaria</taxon>
        <taxon>Cercozoa</taxon>
        <taxon>Chlorarachniophyceae</taxon>
        <taxon>Lotharella</taxon>
    </lineage>
</organism>
<evidence type="ECO:0000256" key="5">
    <source>
        <dbReference type="ARBA" id="ARBA00023136"/>
    </source>
</evidence>
<dbReference type="InterPro" id="IPR039859">
    <property type="entry name" value="PFA4/ZDH16/20/ERF2-like"/>
</dbReference>
<evidence type="ECO:0000256" key="1">
    <source>
        <dbReference type="ARBA" id="ARBA00004141"/>
    </source>
</evidence>
<feature type="domain" description="Palmitoyltransferase DHHC" evidence="8">
    <location>
        <begin position="106"/>
        <end position="145"/>
    </location>
</feature>
<keyword evidence="6 7" id="KW-0012">Acyltransferase</keyword>
<reference evidence="9" key="1">
    <citation type="submission" date="2021-01" db="EMBL/GenBank/DDBJ databases">
        <authorList>
            <person name="Corre E."/>
            <person name="Pelletier E."/>
            <person name="Niang G."/>
            <person name="Scheremetjew M."/>
            <person name="Finn R."/>
            <person name="Kale V."/>
            <person name="Holt S."/>
            <person name="Cochrane G."/>
            <person name="Meng A."/>
            <person name="Brown T."/>
            <person name="Cohen L."/>
        </authorList>
    </citation>
    <scope>NUCLEOTIDE SEQUENCE</scope>
    <source>
        <strain evidence="9">CCCM811</strain>
    </source>
</reference>
<name>A0A7S4E193_9EUKA</name>
<dbReference type="Pfam" id="PF01529">
    <property type="entry name" value="DHHC"/>
    <property type="match status" value="1"/>
</dbReference>
<feature type="transmembrane region" description="Helical" evidence="7">
    <location>
        <begin position="48"/>
        <end position="71"/>
    </location>
</feature>
<feature type="transmembrane region" description="Helical" evidence="7">
    <location>
        <begin position="23"/>
        <end position="41"/>
    </location>
</feature>
<dbReference type="InterPro" id="IPR001594">
    <property type="entry name" value="Palmitoyltrfase_DHHC"/>
</dbReference>
<dbReference type="PROSITE" id="PS50216">
    <property type="entry name" value="DHHC"/>
    <property type="match status" value="1"/>
</dbReference>
<gene>
    <name evidence="9" type="ORF">LGLO00237_LOCUS35821</name>
</gene>
<sequence length="145" mass="16526">MADHDDTWRRKIGFECPWHPQQIISWVVFFGQSLLVYLFVLPQYTLPVAVPLGLISFAAQSAVVILAAIIMSTNPLDPLLADDLDQYIARYKITTDKETLLANCVWCRHCKQDVLEGTKHCRMCNKCIGGFDHHCSWLNTCIGMR</sequence>